<accession>A0ACB8QII5</accession>
<organism evidence="1 2">
    <name type="scientific">Vararia minispora EC-137</name>
    <dbReference type="NCBI Taxonomy" id="1314806"/>
    <lineage>
        <taxon>Eukaryota</taxon>
        <taxon>Fungi</taxon>
        <taxon>Dikarya</taxon>
        <taxon>Basidiomycota</taxon>
        <taxon>Agaricomycotina</taxon>
        <taxon>Agaricomycetes</taxon>
        <taxon>Russulales</taxon>
        <taxon>Lachnocladiaceae</taxon>
        <taxon>Vararia</taxon>
    </lineage>
</organism>
<feature type="non-terminal residue" evidence="1">
    <location>
        <position position="200"/>
    </location>
</feature>
<proteinExistence type="predicted"/>
<reference evidence="1" key="2">
    <citation type="journal article" date="2022" name="New Phytol.">
        <title>Evolutionary transition to the ectomycorrhizal habit in the genomes of a hyperdiverse lineage of mushroom-forming fungi.</title>
        <authorList>
            <person name="Looney B."/>
            <person name="Miyauchi S."/>
            <person name="Morin E."/>
            <person name="Drula E."/>
            <person name="Courty P.E."/>
            <person name="Kohler A."/>
            <person name="Kuo A."/>
            <person name="LaButti K."/>
            <person name="Pangilinan J."/>
            <person name="Lipzen A."/>
            <person name="Riley R."/>
            <person name="Andreopoulos W."/>
            <person name="He G."/>
            <person name="Johnson J."/>
            <person name="Nolan M."/>
            <person name="Tritt A."/>
            <person name="Barry K.W."/>
            <person name="Grigoriev I.V."/>
            <person name="Nagy L.G."/>
            <person name="Hibbett D."/>
            <person name="Henrissat B."/>
            <person name="Matheny P.B."/>
            <person name="Labbe J."/>
            <person name="Martin F.M."/>
        </authorList>
    </citation>
    <scope>NUCLEOTIDE SEQUENCE</scope>
    <source>
        <strain evidence="1">EC-137</strain>
    </source>
</reference>
<protein>
    <submittedName>
        <fullName evidence="1">Uncharacterized protein</fullName>
    </submittedName>
</protein>
<comment type="caution">
    <text evidence="1">The sequence shown here is derived from an EMBL/GenBank/DDBJ whole genome shotgun (WGS) entry which is preliminary data.</text>
</comment>
<keyword evidence="2" id="KW-1185">Reference proteome</keyword>
<name>A0ACB8QII5_9AGAM</name>
<dbReference type="EMBL" id="MU273577">
    <property type="protein sequence ID" value="KAI0031508.1"/>
    <property type="molecule type" value="Genomic_DNA"/>
</dbReference>
<evidence type="ECO:0000313" key="1">
    <source>
        <dbReference type="EMBL" id="KAI0031508.1"/>
    </source>
</evidence>
<gene>
    <name evidence="1" type="ORF">K488DRAFT_15054</name>
</gene>
<sequence length="200" mass="22650">MVNIAQMMGLATDPDEFPGKYSLFEAEQRRRVWWDVFYYDVFISDCMNHMPIIQDNTYTTKLPTDVDEGQFTPSSTSYPVPVPRGAGGDPSESGFAFFAMKCRLAMLVKSVKKRTFVDPLTNPDGMERSLEHAEQFEQEVKNWLAELPRAFRLDVDVPAASRASVSPSLQSQRCELAIVANRMVLKIFMPFLRACICSDS</sequence>
<evidence type="ECO:0000313" key="2">
    <source>
        <dbReference type="Proteomes" id="UP000814128"/>
    </source>
</evidence>
<dbReference type="Proteomes" id="UP000814128">
    <property type="component" value="Unassembled WGS sequence"/>
</dbReference>
<reference evidence="1" key="1">
    <citation type="submission" date="2021-02" db="EMBL/GenBank/DDBJ databases">
        <authorList>
            <consortium name="DOE Joint Genome Institute"/>
            <person name="Ahrendt S."/>
            <person name="Looney B.P."/>
            <person name="Miyauchi S."/>
            <person name="Morin E."/>
            <person name="Drula E."/>
            <person name="Courty P.E."/>
            <person name="Chicoki N."/>
            <person name="Fauchery L."/>
            <person name="Kohler A."/>
            <person name="Kuo A."/>
            <person name="Labutti K."/>
            <person name="Pangilinan J."/>
            <person name="Lipzen A."/>
            <person name="Riley R."/>
            <person name="Andreopoulos W."/>
            <person name="He G."/>
            <person name="Johnson J."/>
            <person name="Barry K.W."/>
            <person name="Grigoriev I.V."/>
            <person name="Nagy L."/>
            <person name="Hibbett D."/>
            <person name="Henrissat B."/>
            <person name="Matheny P.B."/>
            <person name="Labbe J."/>
            <person name="Martin F."/>
        </authorList>
    </citation>
    <scope>NUCLEOTIDE SEQUENCE</scope>
    <source>
        <strain evidence="1">EC-137</strain>
    </source>
</reference>